<reference evidence="3" key="2">
    <citation type="journal article" date="2024" name="Plant">
        <title>Genomic evolution and insights into agronomic trait innovations of Sesamum species.</title>
        <authorList>
            <person name="Miao H."/>
            <person name="Wang L."/>
            <person name="Qu L."/>
            <person name="Liu H."/>
            <person name="Sun Y."/>
            <person name="Le M."/>
            <person name="Wang Q."/>
            <person name="Wei S."/>
            <person name="Zheng Y."/>
            <person name="Lin W."/>
            <person name="Duan Y."/>
            <person name="Cao H."/>
            <person name="Xiong S."/>
            <person name="Wang X."/>
            <person name="Wei L."/>
            <person name="Li C."/>
            <person name="Ma Q."/>
            <person name="Ju M."/>
            <person name="Zhao R."/>
            <person name="Li G."/>
            <person name="Mu C."/>
            <person name="Tian Q."/>
            <person name="Mei H."/>
            <person name="Zhang T."/>
            <person name="Gao T."/>
            <person name="Zhang H."/>
        </authorList>
    </citation>
    <scope>NUCLEOTIDE SEQUENCE</scope>
    <source>
        <strain evidence="3">KEN1</strain>
    </source>
</reference>
<accession>A0AAW2X549</accession>
<keyword evidence="1" id="KW-0812">Transmembrane</keyword>
<reference evidence="3" key="1">
    <citation type="submission" date="2020-06" db="EMBL/GenBank/DDBJ databases">
        <authorList>
            <person name="Li T."/>
            <person name="Hu X."/>
            <person name="Zhang T."/>
            <person name="Song X."/>
            <person name="Zhang H."/>
            <person name="Dai N."/>
            <person name="Sheng W."/>
            <person name="Hou X."/>
            <person name="Wei L."/>
        </authorList>
    </citation>
    <scope>NUCLEOTIDE SEQUENCE</scope>
    <source>
        <strain evidence="3">KEN1</strain>
        <tissue evidence="3">Leaf</tissue>
    </source>
</reference>
<dbReference type="EMBL" id="JACGWN010000005">
    <property type="protein sequence ID" value="KAL0448550.1"/>
    <property type="molecule type" value="Genomic_DNA"/>
</dbReference>
<feature type="domain" description="DUF8040" evidence="2">
    <location>
        <begin position="61"/>
        <end position="142"/>
    </location>
</feature>
<dbReference type="InterPro" id="IPR058353">
    <property type="entry name" value="DUF8040"/>
</dbReference>
<evidence type="ECO:0000259" key="2">
    <source>
        <dbReference type="Pfam" id="PF26138"/>
    </source>
</evidence>
<gene>
    <name evidence="3" type="ORF">Slati_1411400</name>
</gene>
<evidence type="ECO:0000256" key="1">
    <source>
        <dbReference type="SAM" id="Phobius"/>
    </source>
</evidence>
<dbReference type="InterPro" id="IPR045249">
    <property type="entry name" value="HARBI1-like"/>
</dbReference>
<evidence type="ECO:0000313" key="3">
    <source>
        <dbReference type="EMBL" id="KAL0448550.1"/>
    </source>
</evidence>
<feature type="transmembrane region" description="Helical" evidence="1">
    <location>
        <begin position="7"/>
        <end position="31"/>
    </location>
</feature>
<name>A0AAW2X549_9LAMI</name>
<dbReference type="PANTHER" id="PTHR22930">
    <property type="match status" value="1"/>
</dbReference>
<sequence length="284" mass="32548">MRSTRRILALIVVQQIMVEIAIALSIFVYVIQFVKSRSNPPRRVRPRRYTCNSRISDQVRNLHRLVVVGNLRMDHNAFGRMCYILEHSGGLLGTKHVTVSEQVVMFLSVISHQKKNCIVEHGFITYGRTVSKHFHAVLNTISKMHDIFLAKPPAITADYLDPRWRWFKVLWMKNSLTIEYPNTKKADIEYGKDRLQSILGVCNLNMQFLYVLSGCDGSAADSRVLRDAIHQPNGLQVLSELEILDPADRPDVNADPNVEYILTINVSTAWTTSRDELTFSMYNE</sequence>
<dbReference type="PANTHER" id="PTHR22930:SF281">
    <property type="entry name" value="NUCLEASE"/>
    <property type="match status" value="1"/>
</dbReference>
<dbReference type="Pfam" id="PF26138">
    <property type="entry name" value="DUF8040"/>
    <property type="match status" value="1"/>
</dbReference>
<dbReference type="AlphaFoldDB" id="A0AAW2X549"/>
<comment type="caution">
    <text evidence="3">The sequence shown here is derived from an EMBL/GenBank/DDBJ whole genome shotgun (WGS) entry which is preliminary data.</text>
</comment>
<protein>
    <recommendedName>
        <fullName evidence="2">DUF8040 domain-containing protein</fullName>
    </recommendedName>
</protein>
<organism evidence="3">
    <name type="scientific">Sesamum latifolium</name>
    <dbReference type="NCBI Taxonomy" id="2727402"/>
    <lineage>
        <taxon>Eukaryota</taxon>
        <taxon>Viridiplantae</taxon>
        <taxon>Streptophyta</taxon>
        <taxon>Embryophyta</taxon>
        <taxon>Tracheophyta</taxon>
        <taxon>Spermatophyta</taxon>
        <taxon>Magnoliopsida</taxon>
        <taxon>eudicotyledons</taxon>
        <taxon>Gunneridae</taxon>
        <taxon>Pentapetalae</taxon>
        <taxon>asterids</taxon>
        <taxon>lamiids</taxon>
        <taxon>Lamiales</taxon>
        <taxon>Pedaliaceae</taxon>
        <taxon>Sesamum</taxon>
    </lineage>
</organism>
<proteinExistence type="predicted"/>
<keyword evidence="1" id="KW-0472">Membrane</keyword>
<keyword evidence="1" id="KW-1133">Transmembrane helix</keyword>